<keyword evidence="1" id="KW-0963">Cytoplasm</keyword>
<evidence type="ECO:0000256" key="1">
    <source>
        <dbReference type="ARBA" id="ARBA00022490"/>
    </source>
</evidence>
<dbReference type="Pfam" id="PF20259">
    <property type="entry name" value="tRNA_Me_trans_M"/>
    <property type="match status" value="1"/>
</dbReference>
<evidence type="ECO:0000313" key="10">
    <source>
        <dbReference type="EMBL" id="MPN52793.1"/>
    </source>
</evidence>
<accession>A0A645J012</accession>
<dbReference type="InterPro" id="IPR046884">
    <property type="entry name" value="MnmA-like_central"/>
</dbReference>
<evidence type="ECO:0000256" key="3">
    <source>
        <dbReference type="ARBA" id="ARBA00022679"/>
    </source>
</evidence>
<reference evidence="10" key="1">
    <citation type="submission" date="2019-08" db="EMBL/GenBank/DDBJ databases">
        <authorList>
            <person name="Kucharzyk K."/>
            <person name="Murdoch R.W."/>
            <person name="Higgins S."/>
            <person name="Loffler F."/>
        </authorList>
    </citation>
    <scope>NUCLEOTIDE SEQUENCE</scope>
</reference>
<dbReference type="EMBL" id="VSSQ01119234">
    <property type="protein sequence ID" value="MPN52793.1"/>
    <property type="molecule type" value="Genomic_DNA"/>
</dbReference>
<feature type="domain" description="tRNA-specific 2-thiouridylase MnmA-like central" evidence="9">
    <location>
        <begin position="1"/>
        <end position="40"/>
    </location>
</feature>
<proteinExistence type="predicted"/>
<evidence type="ECO:0000259" key="8">
    <source>
        <dbReference type="Pfam" id="PF20258"/>
    </source>
</evidence>
<sequence length="128" mass="14374">MYYTLGQRKGLGIGGIANHESGSWFVVDKDMEKSILYVVQGDDDILYNSYVLVKSVNWISKNKPIGEFKCSCKFRYRQNDNPVTAKFLSEDILEVKCIKKVKAITPGQICVFYSGELCLGGGVIDFTK</sequence>
<dbReference type="FunFam" id="2.40.30.10:FF:000023">
    <property type="entry name" value="tRNA-specific 2-thiouridylase MnmA"/>
    <property type="match status" value="1"/>
</dbReference>
<dbReference type="GO" id="GO:0103016">
    <property type="term" value="F:tRNA-uridine 2-sulfurtransferase activity"/>
    <property type="evidence" value="ECO:0007669"/>
    <property type="project" value="UniProtKB-EC"/>
</dbReference>
<dbReference type="PANTHER" id="PTHR11933:SF5">
    <property type="entry name" value="MITOCHONDRIAL TRNA-SPECIFIC 2-THIOURIDYLASE 1"/>
    <property type="match status" value="1"/>
</dbReference>
<gene>
    <name evidence="10" type="primary">mnmA_57</name>
    <name evidence="10" type="ORF">SDC9_200456</name>
</gene>
<dbReference type="AlphaFoldDB" id="A0A645J012"/>
<evidence type="ECO:0000259" key="9">
    <source>
        <dbReference type="Pfam" id="PF20259"/>
    </source>
</evidence>
<dbReference type="GO" id="GO:0005524">
    <property type="term" value="F:ATP binding"/>
    <property type="evidence" value="ECO:0007669"/>
    <property type="project" value="UniProtKB-KW"/>
</dbReference>
<keyword evidence="4" id="KW-0819">tRNA processing</keyword>
<dbReference type="PANTHER" id="PTHR11933">
    <property type="entry name" value="TRNA 5-METHYLAMINOMETHYL-2-THIOURIDYLATE -METHYLTRANSFERASE"/>
    <property type="match status" value="1"/>
</dbReference>
<dbReference type="EC" id="2.8.1.13" evidence="10"/>
<feature type="domain" description="tRNA-specific 2-thiouridylase MnmA-like C-terminal" evidence="8">
    <location>
        <begin position="51"/>
        <end position="124"/>
    </location>
</feature>
<name>A0A645J012_9ZZZZ</name>
<keyword evidence="2" id="KW-0820">tRNA-binding</keyword>
<evidence type="ECO:0000256" key="7">
    <source>
        <dbReference type="ARBA" id="ARBA00022884"/>
    </source>
</evidence>
<keyword evidence="7" id="KW-0694">RNA-binding</keyword>
<comment type="caution">
    <text evidence="10">The sequence shown here is derived from an EMBL/GenBank/DDBJ whole genome shotgun (WGS) entry which is preliminary data.</text>
</comment>
<organism evidence="10">
    <name type="scientific">bioreactor metagenome</name>
    <dbReference type="NCBI Taxonomy" id="1076179"/>
    <lineage>
        <taxon>unclassified sequences</taxon>
        <taxon>metagenomes</taxon>
        <taxon>ecological metagenomes</taxon>
    </lineage>
</organism>
<keyword evidence="3 10" id="KW-0808">Transferase</keyword>
<evidence type="ECO:0000256" key="6">
    <source>
        <dbReference type="ARBA" id="ARBA00022840"/>
    </source>
</evidence>
<dbReference type="GO" id="GO:0002143">
    <property type="term" value="P:tRNA wobble position uridine thiolation"/>
    <property type="evidence" value="ECO:0007669"/>
    <property type="project" value="TreeGrafter"/>
</dbReference>
<dbReference type="InterPro" id="IPR046885">
    <property type="entry name" value="MnmA-like_C"/>
</dbReference>
<evidence type="ECO:0000256" key="4">
    <source>
        <dbReference type="ARBA" id="ARBA00022694"/>
    </source>
</evidence>
<protein>
    <submittedName>
        <fullName evidence="10">tRNA-specific 2-thiouridylase MnmA</fullName>
        <ecNumber evidence="10">2.8.1.13</ecNumber>
    </submittedName>
</protein>
<dbReference type="InterPro" id="IPR023382">
    <property type="entry name" value="MnmA-like_central_sf"/>
</dbReference>
<keyword evidence="5" id="KW-0547">Nucleotide-binding</keyword>
<dbReference type="GO" id="GO:0000049">
    <property type="term" value="F:tRNA binding"/>
    <property type="evidence" value="ECO:0007669"/>
    <property type="project" value="UniProtKB-KW"/>
</dbReference>
<dbReference type="Pfam" id="PF20258">
    <property type="entry name" value="tRNA_Me_trans_C"/>
    <property type="match status" value="1"/>
</dbReference>
<dbReference type="Gene3D" id="2.40.30.10">
    <property type="entry name" value="Translation factors"/>
    <property type="match status" value="1"/>
</dbReference>
<keyword evidence="6" id="KW-0067">ATP-binding</keyword>
<dbReference type="Gene3D" id="2.30.30.280">
    <property type="entry name" value="Adenine nucleotide alpha hydrolases-like domains"/>
    <property type="match status" value="1"/>
</dbReference>
<evidence type="ECO:0000256" key="2">
    <source>
        <dbReference type="ARBA" id="ARBA00022555"/>
    </source>
</evidence>
<evidence type="ECO:0000256" key="5">
    <source>
        <dbReference type="ARBA" id="ARBA00022741"/>
    </source>
</evidence>